<dbReference type="InterPro" id="IPR027417">
    <property type="entry name" value="P-loop_NTPase"/>
</dbReference>
<protein>
    <submittedName>
        <fullName evidence="2">FtsK/SpoIIIE family protein</fullName>
    </submittedName>
</protein>
<dbReference type="CDD" id="cd00882">
    <property type="entry name" value="Ras_like_GTPase"/>
    <property type="match status" value="1"/>
</dbReference>
<dbReference type="SUPFAM" id="SSF52540">
    <property type="entry name" value="P-loop containing nucleoside triphosphate hydrolases"/>
    <property type="match status" value="1"/>
</dbReference>
<dbReference type="Gene3D" id="3.40.50.300">
    <property type="entry name" value="P-loop containing nucleotide triphosphate hydrolases"/>
    <property type="match status" value="1"/>
</dbReference>
<sequence length="234" mass="25543">MVDFADNPLLMVFGDSKSGKTTLLRHLIRTVREHSTPDQVAFTVLDRRLHLVDEPLFADNEYTANIDRIIPAMLGLANLIESRRPPAGLSPAELSRWTFAGQTHYLIIDDVDQIPDSPAMSGPYVGQRPWSPLIGLLSQAADLGIRVIVTARATGSGHALMTNPLLRRFNDLQATTLMLAGNPQDSGKIRGQRFGRLPAGRAILLGDGDGPTYVQLINPLIGESVMASEAQREE</sequence>
<proteinExistence type="predicted"/>
<accession>X8CB97</accession>
<name>X8CB97_MYCIT</name>
<dbReference type="AlphaFoldDB" id="X8CB97"/>
<dbReference type="PATRIC" id="fig|1299331.3.peg.5134"/>
<dbReference type="Pfam" id="PF01580">
    <property type="entry name" value="FtsK_SpoIIIE"/>
    <property type="match status" value="1"/>
</dbReference>
<dbReference type="EMBL" id="JAOG01000003">
    <property type="protein sequence ID" value="EUA53617.1"/>
    <property type="molecule type" value="Genomic_DNA"/>
</dbReference>
<dbReference type="GO" id="GO:0005524">
    <property type="term" value="F:ATP binding"/>
    <property type="evidence" value="ECO:0007669"/>
    <property type="project" value="InterPro"/>
</dbReference>
<dbReference type="Proteomes" id="UP000020825">
    <property type="component" value="Unassembled WGS sequence"/>
</dbReference>
<organism evidence="2 3">
    <name type="scientific">Mycobacterium intracellulare 1956</name>
    <dbReference type="NCBI Taxonomy" id="1299331"/>
    <lineage>
        <taxon>Bacteria</taxon>
        <taxon>Bacillati</taxon>
        <taxon>Actinomycetota</taxon>
        <taxon>Actinomycetes</taxon>
        <taxon>Mycobacteriales</taxon>
        <taxon>Mycobacteriaceae</taxon>
        <taxon>Mycobacterium</taxon>
        <taxon>Mycobacterium avium complex (MAC)</taxon>
    </lineage>
</organism>
<dbReference type="InterPro" id="IPR002543">
    <property type="entry name" value="FtsK_dom"/>
</dbReference>
<reference evidence="2 3" key="1">
    <citation type="submission" date="2013-12" db="EMBL/GenBank/DDBJ databases">
        <authorList>
            <person name="Zelazny A."/>
            <person name="Olivier K."/>
            <person name="Holland S."/>
            <person name="Lenaerts A."/>
            <person name="Ordway D."/>
            <person name="DeGroote M.A."/>
            <person name="Parker T."/>
            <person name="Sizemore C."/>
            <person name="Tallon L.J."/>
            <person name="Sadzewicz L.K."/>
            <person name="Sengamalay N."/>
            <person name="Fraser C.M."/>
            <person name="Hine E."/>
            <person name="Shefchek K.A."/>
            <person name="Das S.P."/>
            <person name="Tettelin H."/>
        </authorList>
    </citation>
    <scope>NUCLEOTIDE SEQUENCE [LARGE SCALE GENOMIC DNA]</scope>
    <source>
        <strain evidence="2 3">1956</strain>
    </source>
</reference>
<evidence type="ECO:0000313" key="3">
    <source>
        <dbReference type="Proteomes" id="UP000020825"/>
    </source>
</evidence>
<evidence type="ECO:0000313" key="2">
    <source>
        <dbReference type="EMBL" id="EUA53617.1"/>
    </source>
</evidence>
<evidence type="ECO:0000259" key="1">
    <source>
        <dbReference type="Pfam" id="PF01580"/>
    </source>
</evidence>
<gene>
    <name evidence="2" type="ORF">I550_5255</name>
</gene>
<comment type="caution">
    <text evidence="2">The sequence shown here is derived from an EMBL/GenBank/DDBJ whole genome shotgun (WGS) entry which is preliminary data.</text>
</comment>
<feature type="domain" description="FtsK" evidence="1">
    <location>
        <begin position="2"/>
        <end position="48"/>
    </location>
</feature>
<dbReference type="GO" id="GO:0003677">
    <property type="term" value="F:DNA binding"/>
    <property type="evidence" value="ECO:0007669"/>
    <property type="project" value="InterPro"/>
</dbReference>